<feature type="binding site" evidence="12">
    <location>
        <begin position="79"/>
        <end position="81"/>
    </location>
    <ligand>
        <name>NAD(+)</name>
        <dbReference type="ChEBI" id="CHEBI:57540"/>
    </ligand>
</feature>
<dbReference type="Pfam" id="PF01113">
    <property type="entry name" value="DapB_N"/>
    <property type="match status" value="1"/>
</dbReference>
<dbReference type="InterPro" id="IPR023940">
    <property type="entry name" value="DHDPR_bac"/>
</dbReference>
<dbReference type="Gene3D" id="3.40.50.720">
    <property type="entry name" value="NAD(P)-binding Rossmann-like Domain"/>
    <property type="match status" value="1"/>
</dbReference>
<evidence type="ECO:0000259" key="14">
    <source>
        <dbReference type="Pfam" id="PF05173"/>
    </source>
</evidence>
<comment type="similarity">
    <text evidence="1 12">Belongs to the DapB family.</text>
</comment>
<feature type="binding site" evidence="12">
    <location>
        <position position="30"/>
    </location>
    <ligand>
        <name>NADP(+)</name>
        <dbReference type="ChEBI" id="CHEBI:58349"/>
    </ligand>
</feature>
<evidence type="ECO:0000256" key="10">
    <source>
        <dbReference type="ARBA" id="ARBA00049080"/>
    </source>
</evidence>
<dbReference type="InterPro" id="IPR022663">
    <property type="entry name" value="DapB_C"/>
</dbReference>
<comment type="pathway">
    <text evidence="8 12">Amino-acid biosynthesis; L-lysine biosynthesis via DAP pathway; (S)-tetrahydrodipicolinate from L-aspartate: step 4/4.</text>
</comment>
<keyword evidence="6 12" id="KW-0520">NAD</keyword>
<proteinExistence type="inferred from homology"/>
<dbReference type="GO" id="GO:0050661">
    <property type="term" value="F:NADP binding"/>
    <property type="evidence" value="ECO:0007669"/>
    <property type="project" value="UniProtKB-UniRule"/>
</dbReference>
<reference evidence="15" key="1">
    <citation type="submission" date="2006-10" db="EMBL/GenBank/DDBJ databases">
        <title>Complete sequence of Solibacter usitatus Ellin6076.</title>
        <authorList>
            <consortium name="US DOE Joint Genome Institute"/>
            <person name="Copeland A."/>
            <person name="Lucas S."/>
            <person name="Lapidus A."/>
            <person name="Barry K."/>
            <person name="Detter J.C."/>
            <person name="Glavina del Rio T."/>
            <person name="Hammon N."/>
            <person name="Israni S."/>
            <person name="Dalin E."/>
            <person name="Tice H."/>
            <person name="Pitluck S."/>
            <person name="Thompson L.S."/>
            <person name="Brettin T."/>
            <person name="Bruce D."/>
            <person name="Han C."/>
            <person name="Tapia R."/>
            <person name="Gilna P."/>
            <person name="Schmutz J."/>
            <person name="Larimer F."/>
            <person name="Land M."/>
            <person name="Hauser L."/>
            <person name="Kyrpides N."/>
            <person name="Mikhailova N."/>
            <person name="Janssen P.H."/>
            <person name="Kuske C.R."/>
            <person name="Richardson P."/>
        </authorList>
    </citation>
    <scope>NUCLEOTIDE SEQUENCE</scope>
    <source>
        <strain evidence="15">Ellin6076</strain>
    </source>
</reference>
<dbReference type="InterPro" id="IPR036291">
    <property type="entry name" value="NAD(P)-bd_dom_sf"/>
</dbReference>
<evidence type="ECO:0000259" key="13">
    <source>
        <dbReference type="Pfam" id="PF01113"/>
    </source>
</evidence>
<feature type="domain" description="Dihydrodipicolinate reductase N-terminal" evidence="13">
    <location>
        <begin position="3"/>
        <end position="107"/>
    </location>
</feature>
<comment type="subunit">
    <text evidence="12">Homotetramer.</text>
</comment>
<comment type="catalytic activity">
    <reaction evidence="11 12">
        <text>(S)-2,3,4,5-tetrahydrodipicolinate + NAD(+) + H2O = (2S,4S)-4-hydroxy-2,3,4,5-tetrahydrodipicolinate + NADH + H(+)</text>
        <dbReference type="Rhea" id="RHEA:35323"/>
        <dbReference type="ChEBI" id="CHEBI:15377"/>
        <dbReference type="ChEBI" id="CHEBI:15378"/>
        <dbReference type="ChEBI" id="CHEBI:16845"/>
        <dbReference type="ChEBI" id="CHEBI:57540"/>
        <dbReference type="ChEBI" id="CHEBI:57945"/>
        <dbReference type="ChEBI" id="CHEBI:67139"/>
        <dbReference type="EC" id="1.17.1.8"/>
    </reaction>
</comment>
<dbReference type="EC" id="1.17.1.8" evidence="9 12"/>
<accession>Q01R26</accession>
<dbReference type="KEGG" id="sus:Acid_6981"/>
<dbReference type="SUPFAM" id="SSF51735">
    <property type="entry name" value="NAD(P)-binding Rossmann-fold domains"/>
    <property type="match status" value="1"/>
</dbReference>
<dbReference type="SUPFAM" id="SSF55347">
    <property type="entry name" value="Glyceraldehyde-3-phosphate dehydrogenase-like, C-terminal domain"/>
    <property type="match status" value="1"/>
</dbReference>
<dbReference type="PANTHER" id="PTHR20836">
    <property type="entry name" value="DIHYDRODIPICOLINATE REDUCTASE"/>
    <property type="match status" value="1"/>
</dbReference>
<feature type="active site" description="Proton donor" evidence="12">
    <location>
        <position position="143"/>
    </location>
</feature>
<evidence type="ECO:0000256" key="8">
    <source>
        <dbReference type="ARBA" id="ARBA00037922"/>
    </source>
</evidence>
<dbReference type="Pfam" id="PF05173">
    <property type="entry name" value="DapB_C"/>
    <property type="match status" value="1"/>
</dbReference>
<keyword evidence="4 12" id="KW-0220">Diaminopimelate biosynthesis</keyword>
<sequence>MRKLAIVGYGKMGRLIEQLAPQYGFEVALKLDEFNNAGGEGLTQENFAGIDVAIEFSIPAAVAGNVRGVAAHGVPVVVGTTGWLGHLDEVKRAVETTGTGLVWSPNFSIGVNVFMRLVAEAARLMEAEPEYGSWAWEIHHSAKKDAPSGTLLKLVDEMKKAGYTRNIDVGSNRAGAIPGTHEIGFDSAADTITLRHTARSREGFARGALKAAQWIVGKKGFYEFSEIAF</sequence>
<organism evidence="15">
    <name type="scientific">Solibacter usitatus (strain Ellin6076)</name>
    <dbReference type="NCBI Taxonomy" id="234267"/>
    <lineage>
        <taxon>Bacteria</taxon>
        <taxon>Pseudomonadati</taxon>
        <taxon>Acidobacteriota</taxon>
        <taxon>Terriglobia</taxon>
        <taxon>Bryobacterales</taxon>
        <taxon>Solibacteraceae</taxon>
        <taxon>Candidatus Solibacter</taxon>
    </lineage>
</organism>
<dbReference type="UniPathway" id="UPA00034">
    <property type="reaction ID" value="UER00018"/>
</dbReference>
<dbReference type="HOGENOM" id="CLU_047479_1_0_0"/>
<dbReference type="GO" id="GO:0005737">
    <property type="term" value="C:cytoplasm"/>
    <property type="evidence" value="ECO:0007669"/>
    <property type="project" value="UniProtKB-SubCell"/>
</dbReference>
<comment type="catalytic activity">
    <reaction evidence="10 12">
        <text>(S)-2,3,4,5-tetrahydrodipicolinate + NADP(+) + H2O = (2S,4S)-4-hydroxy-2,3,4,5-tetrahydrodipicolinate + NADPH + H(+)</text>
        <dbReference type="Rhea" id="RHEA:35331"/>
        <dbReference type="ChEBI" id="CHEBI:15377"/>
        <dbReference type="ChEBI" id="CHEBI:15378"/>
        <dbReference type="ChEBI" id="CHEBI:16845"/>
        <dbReference type="ChEBI" id="CHEBI:57783"/>
        <dbReference type="ChEBI" id="CHEBI:58349"/>
        <dbReference type="ChEBI" id="CHEBI:67139"/>
        <dbReference type="EC" id="1.17.1.8"/>
    </reaction>
</comment>
<keyword evidence="12" id="KW-0963">Cytoplasm</keyword>
<dbReference type="EMBL" id="CP000473">
    <property type="protein sequence ID" value="ABJ87894.1"/>
    <property type="molecule type" value="Genomic_DNA"/>
</dbReference>
<feature type="binding site" evidence="12">
    <location>
        <begin position="104"/>
        <end position="107"/>
    </location>
    <ligand>
        <name>NAD(+)</name>
        <dbReference type="ChEBI" id="CHEBI:57540"/>
    </ligand>
</feature>
<comment type="subcellular location">
    <subcellularLocation>
        <location evidence="12">Cytoplasm</location>
    </subcellularLocation>
</comment>
<evidence type="ECO:0000256" key="1">
    <source>
        <dbReference type="ARBA" id="ARBA00006642"/>
    </source>
</evidence>
<dbReference type="InterPro" id="IPR000846">
    <property type="entry name" value="DapB_N"/>
</dbReference>
<gene>
    <name evidence="12" type="primary">dapB</name>
    <name evidence="15" type="ordered locus">Acid_6981</name>
</gene>
<evidence type="ECO:0000256" key="3">
    <source>
        <dbReference type="ARBA" id="ARBA00022857"/>
    </source>
</evidence>
<keyword evidence="7 12" id="KW-0457">Lysine biosynthesis</keyword>
<dbReference type="GO" id="GO:0051287">
    <property type="term" value="F:NAD binding"/>
    <property type="evidence" value="ECO:0007669"/>
    <property type="project" value="UniProtKB-UniRule"/>
</dbReference>
<dbReference type="GO" id="GO:0016726">
    <property type="term" value="F:oxidoreductase activity, acting on CH or CH2 groups, NAD or NADP as acceptor"/>
    <property type="evidence" value="ECO:0007669"/>
    <property type="project" value="UniProtKB-UniRule"/>
</dbReference>
<protein>
    <recommendedName>
        <fullName evidence="9 12">4-hydroxy-tetrahydrodipicolinate reductase</fullName>
        <shortName evidence="12">HTPA reductase</shortName>
        <ecNumber evidence="9 12">1.17.1.8</ecNumber>
    </recommendedName>
</protein>
<dbReference type="STRING" id="234267.Acid_6981"/>
<evidence type="ECO:0000313" key="15">
    <source>
        <dbReference type="EMBL" id="ABJ87894.1"/>
    </source>
</evidence>
<dbReference type="FunCoup" id="Q01R26">
    <property type="interactions" value="539"/>
</dbReference>
<feature type="domain" description="Dihydrodipicolinate reductase C-terminal" evidence="14">
    <location>
        <begin position="110"/>
        <end position="226"/>
    </location>
</feature>
<feature type="binding site" evidence="12">
    <location>
        <position position="140"/>
    </location>
    <ligand>
        <name>(S)-2,3,4,5-tetrahydrodipicolinate</name>
        <dbReference type="ChEBI" id="CHEBI:16845"/>
    </ligand>
</feature>
<evidence type="ECO:0000256" key="4">
    <source>
        <dbReference type="ARBA" id="ARBA00022915"/>
    </source>
</evidence>
<evidence type="ECO:0000256" key="6">
    <source>
        <dbReference type="ARBA" id="ARBA00023027"/>
    </source>
</evidence>
<dbReference type="GO" id="GO:0009089">
    <property type="term" value="P:lysine biosynthetic process via diaminopimelate"/>
    <property type="evidence" value="ECO:0007669"/>
    <property type="project" value="UniProtKB-UniRule"/>
</dbReference>
<dbReference type="GO" id="GO:0019877">
    <property type="term" value="P:diaminopimelate biosynthetic process"/>
    <property type="evidence" value="ECO:0007669"/>
    <property type="project" value="UniProtKB-UniRule"/>
</dbReference>
<keyword evidence="3 12" id="KW-0521">NADP</keyword>
<evidence type="ECO:0000256" key="11">
    <source>
        <dbReference type="ARBA" id="ARBA00049396"/>
    </source>
</evidence>
<dbReference type="InParanoid" id="Q01R26"/>
<dbReference type="PIRSF" id="PIRSF000161">
    <property type="entry name" value="DHPR"/>
    <property type="match status" value="1"/>
</dbReference>
<evidence type="ECO:0000256" key="2">
    <source>
        <dbReference type="ARBA" id="ARBA00022605"/>
    </source>
</evidence>
<dbReference type="Gene3D" id="3.30.360.10">
    <property type="entry name" value="Dihydrodipicolinate Reductase, domain 2"/>
    <property type="match status" value="1"/>
</dbReference>
<feature type="binding site" evidence="12">
    <location>
        <begin position="149"/>
        <end position="150"/>
    </location>
    <ligand>
        <name>(S)-2,3,4,5-tetrahydrodipicolinate</name>
        <dbReference type="ChEBI" id="CHEBI:16845"/>
    </ligand>
</feature>
<evidence type="ECO:0000256" key="9">
    <source>
        <dbReference type="ARBA" id="ARBA00038983"/>
    </source>
</evidence>
<name>Q01R26_SOLUE</name>
<evidence type="ECO:0000256" key="12">
    <source>
        <dbReference type="HAMAP-Rule" id="MF_00102"/>
    </source>
</evidence>
<keyword evidence="2 12" id="KW-0028">Amino-acid biosynthesis</keyword>
<keyword evidence="5 12" id="KW-0560">Oxidoreductase</keyword>
<dbReference type="HAMAP" id="MF_00102">
    <property type="entry name" value="DapB"/>
    <property type="match status" value="1"/>
</dbReference>
<comment type="function">
    <text evidence="12">Catalyzes the conversion of 4-hydroxy-tetrahydrodipicolinate (HTPA) to tetrahydrodipicolinate.</text>
</comment>
<dbReference type="eggNOG" id="COG0289">
    <property type="taxonomic scope" value="Bacteria"/>
</dbReference>
<comment type="caution">
    <text evidence="12">Was originally thought to be a dihydrodipicolinate reductase (DHDPR), catalyzing the conversion of dihydrodipicolinate to tetrahydrodipicolinate. However, it was shown in E.coli that the substrate of the enzymatic reaction is not dihydrodipicolinate (DHDP) but in fact (2S,4S)-4-hydroxy-2,3,4,5-tetrahydrodipicolinic acid (HTPA), the product released by the DapA-catalyzed reaction.</text>
</comment>
<comment type="caution">
    <text evidence="12">Lacks conserved residue(s) required for the propagation of feature annotation.</text>
</comment>
<feature type="active site" description="Proton donor/acceptor" evidence="12">
    <location>
        <position position="139"/>
    </location>
</feature>
<dbReference type="OrthoDB" id="9790352at2"/>
<evidence type="ECO:0000256" key="5">
    <source>
        <dbReference type="ARBA" id="ARBA00023002"/>
    </source>
</evidence>
<dbReference type="GO" id="GO:0008839">
    <property type="term" value="F:4-hydroxy-tetrahydrodipicolinate reductase"/>
    <property type="evidence" value="ECO:0007669"/>
    <property type="project" value="UniProtKB-EC"/>
</dbReference>
<dbReference type="AlphaFoldDB" id="Q01R26"/>
<dbReference type="PANTHER" id="PTHR20836:SF0">
    <property type="entry name" value="4-HYDROXY-TETRAHYDRODIPICOLINATE REDUCTASE 1, CHLOROPLASTIC-RELATED"/>
    <property type="match status" value="1"/>
</dbReference>
<evidence type="ECO:0000256" key="7">
    <source>
        <dbReference type="ARBA" id="ARBA00023154"/>
    </source>
</evidence>